<evidence type="ECO:0000256" key="1">
    <source>
        <dbReference type="SAM" id="MobiDB-lite"/>
    </source>
</evidence>
<dbReference type="InterPro" id="IPR017946">
    <property type="entry name" value="PLC-like_Pdiesterase_TIM-brl"/>
</dbReference>
<dbReference type="PROSITE" id="PS51704">
    <property type="entry name" value="GP_PDE"/>
    <property type="match status" value="1"/>
</dbReference>
<evidence type="ECO:0000313" key="4">
    <source>
        <dbReference type="Proteomes" id="UP000830729"/>
    </source>
</evidence>
<dbReference type="Proteomes" id="UP000830729">
    <property type="component" value="Chromosome"/>
</dbReference>
<dbReference type="RefSeq" id="WP_248650653.1">
    <property type="nucleotide sequence ID" value="NZ_CP096659.1"/>
</dbReference>
<feature type="compositionally biased region" description="Basic and acidic residues" evidence="1">
    <location>
        <begin position="153"/>
        <end position="164"/>
    </location>
</feature>
<sequence>MADDASADGGARTHIMVHTSGTTGQDAPNRADVSLIAHRGFAGVYPENTVAAVEQAAAGVAVGGTPEMVEIDVMPTADGEIVTFHDYDLGRLTDAPEELADRNVWETSYETLAELDVLGTGERVPTLAEMLDAIPDEVGVNVEFKNPGSAGVRPRENLPPEARDEQRELWQAFADDVLATLSETDHDVLVSSFAEGALAAVREADPSVPVAAVFADSIADGMEIARRYDCEAVHPPWNAIADTALFNAEYGSLGPYEDIDLVEIAHEEGRAVNAWTVERWYEADQLRQAGVDGIIADYPGVLQFGGAAD</sequence>
<name>A0A8U0HUK3_9EURY</name>
<dbReference type="CDD" id="cd08556">
    <property type="entry name" value="GDPD"/>
    <property type="match status" value="1"/>
</dbReference>
<reference evidence="3 4" key="1">
    <citation type="submission" date="2022-04" db="EMBL/GenBank/DDBJ databases">
        <title>Diverse halophilic archaea isolated from saline environments.</title>
        <authorList>
            <person name="Cui H.-L."/>
        </authorList>
    </citation>
    <scope>NUCLEOTIDE SEQUENCE [LARGE SCALE GENOMIC DNA]</scope>
    <source>
        <strain evidence="3 4">XZYJT49</strain>
    </source>
</reference>
<dbReference type="GO" id="GO:0008081">
    <property type="term" value="F:phosphoric diester hydrolase activity"/>
    <property type="evidence" value="ECO:0007669"/>
    <property type="project" value="InterPro"/>
</dbReference>
<feature type="region of interest" description="Disordered" evidence="1">
    <location>
        <begin position="145"/>
        <end position="164"/>
    </location>
</feature>
<proteinExistence type="predicted"/>
<dbReference type="EMBL" id="CP096659">
    <property type="protein sequence ID" value="UPV74608.1"/>
    <property type="molecule type" value="Genomic_DNA"/>
</dbReference>
<dbReference type="AlphaFoldDB" id="A0A8U0HUK3"/>
<dbReference type="Gene3D" id="3.20.20.190">
    <property type="entry name" value="Phosphatidylinositol (PI) phosphodiesterase"/>
    <property type="match status" value="1"/>
</dbReference>
<dbReference type="PANTHER" id="PTHR46211">
    <property type="entry name" value="GLYCEROPHOSPHORYL DIESTER PHOSPHODIESTERASE"/>
    <property type="match status" value="1"/>
</dbReference>
<dbReference type="Pfam" id="PF03009">
    <property type="entry name" value="GDPD"/>
    <property type="match status" value="1"/>
</dbReference>
<dbReference type="InterPro" id="IPR030395">
    <property type="entry name" value="GP_PDE_dom"/>
</dbReference>
<keyword evidence="4" id="KW-1185">Reference proteome</keyword>
<gene>
    <name evidence="3" type="ORF">M0R89_00725</name>
</gene>
<evidence type="ECO:0000259" key="2">
    <source>
        <dbReference type="PROSITE" id="PS51704"/>
    </source>
</evidence>
<protein>
    <submittedName>
        <fullName evidence="3">Glycerophosphodiester phosphodiesterase</fullName>
    </submittedName>
</protein>
<dbReference type="GeneID" id="72183678"/>
<dbReference type="GO" id="GO:0006629">
    <property type="term" value="P:lipid metabolic process"/>
    <property type="evidence" value="ECO:0007669"/>
    <property type="project" value="InterPro"/>
</dbReference>
<feature type="domain" description="GP-PDE" evidence="2">
    <location>
        <begin position="33"/>
        <end position="306"/>
    </location>
</feature>
<accession>A0A8U0HUK3</accession>
<organism evidence="3 4">
    <name type="scientific">Halorussus limi</name>
    <dbReference type="NCBI Taxonomy" id="2938695"/>
    <lineage>
        <taxon>Archaea</taxon>
        <taxon>Methanobacteriati</taxon>
        <taxon>Methanobacteriota</taxon>
        <taxon>Stenosarchaea group</taxon>
        <taxon>Halobacteria</taxon>
        <taxon>Halobacteriales</taxon>
        <taxon>Haladaptataceae</taxon>
        <taxon>Halorussus</taxon>
    </lineage>
</organism>
<dbReference type="SUPFAM" id="SSF51695">
    <property type="entry name" value="PLC-like phosphodiesterases"/>
    <property type="match status" value="1"/>
</dbReference>
<dbReference type="KEGG" id="halx:M0R89_00725"/>
<evidence type="ECO:0000313" key="3">
    <source>
        <dbReference type="EMBL" id="UPV74608.1"/>
    </source>
</evidence>
<dbReference type="PANTHER" id="PTHR46211:SF14">
    <property type="entry name" value="GLYCEROPHOSPHODIESTER PHOSPHODIESTERASE"/>
    <property type="match status" value="1"/>
</dbReference>